<sequence>MVTVDKCMGLYFNSGFKCFEFSLNSEIFIDKSEVISLLNRIINTSQCFICITRPRRFGKSFTAEMLSAYYSKGVDSSFLFDNLKIAKSDSYKNHLNKYNTIFIDVQQFLSNADKDVSKMLSNLESEIKNELRALYPEQEIAEERKLNQILSDIYSRETEALGKSNGFVFIIDEWDCIMREKQTDADGIKLYLDYLRALFKDRSYVSLAYMTGILPIKKYGTHSALNMFREFSMTEPGEYAPFVGFTEEDVRELCSQFNADFYSMKKWYDGYIFDDDLHLYNPNSVVESLLRKKFLSYWSQTETFESLSRYIDLNMSGLRDDIVSLIAGNEIAVNSATFHNDMTTFNNKDDVLTLLIHLGYLAINPESNLKGVDNDKIFAVHIPNDEIRKEFKNITKDNQNYPGIYALIDQSLDLLENIWSMNNEKVAQAFDLAHQDHTSILKYNDENSLSCVISLSLYLGTVDTYTVHRELPAGKGFADMVYLPKAGIDKPALLVELKYDKTAETAIDQIKKKNYGRIFRDYTGDILLVGINYDKDTKEHQCKIERMQKL</sequence>
<dbReference type="AlphaFoldDB" id="A0A662Z9S4"/>
<dbReference type="PANTHER" id="PTHR34825:SF1">
    <property type="entry name" value="AAA-ATPASE-LIKE DOMAIN-CONTAINING PROTEIN"/>
    <property type="match status" value="1"/>
</dbReference>
<dbReference type="Pfam" id="PF08011">
    <property type="entry name" value="PDDEXK_9"/>
    <property type="match status" value="1"/>
</dbReference>
<proteinExistence type="predicted"/>
<evidence type="ECO:0000313" key="2">
    <source>
        <dbReference type="EMBL" id="SFJ89854.1"/>
    </source>
</evidence>
<dbReference type="PANTHER" id="PTHR34825">
    <property type="entry name" value="CONSERVED PROTEIN, WITH A WEAK D-GALACTARATE DEHYDRATASE/ALTRONATE HYDROLASE DOMAIN"/>
    <property type="match status" value="1"/>
</dbReference>
<dbReference type="InterPro" id="IPR027417">
    <property type="entry name" value="P-loop_NTPase"/>
</dbReference>
<keyword evidence="3" id="KW-1185">Reference proteome</keyword>
<dbReference type="InterPro" id="IPR018631">
    <property type="entry name" value="AAA-ATPase-like_dom"/>
</dbReference>
<dbReference type="EMBL" id="FOSF01000006">
    <property type="protein sequence ID" value="SFJ89854.1"/>
    <property type="molecule type" value="Genomic_DNA"/>
</dbReference>
<protein>
    <submittedName>
        <fullName evidence="2">PD-(D/E)XK nuclease superfamily protein</fullName>
    </submittedName>
</protein>
<name>A0A662Z9S4_9GAMM</name>
<dbReference type="Gene3D" id="3.40.50.300">
    <property type="entry name" value="P-loop containing nucleotide triphosphate hydrolases"/>
    <property type="match status" value="1"/>
</dbReference>
<dbReference type="Proteomes" id="UP000243374">
    <property type="component" value="Unassembled WGS sequence"/>
</dbReference>
<feature type="domain" description="AAA-ATPase-like" evidence="1">
    <location>
        <begin position="24"/>
        <end position="219"/>
    </location>
</feature>
<gene>
    <name evidence="2" type="ORF">SAMN04487865_100655</name>
</gene>
<organism evidence="2 3">
    <name type="scientific">Succinivibrio dextrinosolvens</name>
    <dbReference type="NCBI Taxonomy" id="83771"/>
    <lineage>
        <taxon>Bacteria</taxon>
        <taxon>Pseudomonadati</taxon>
        <taxon>Pseudomonadota</taxon>
        <taxon>Gammaproteobacteria</taxon>
        <taxon>Aeromonadales</taxon>
        <taxon>Succinivibrionaceae</taxon>
        <taxon>Succinivibrio</taxon>
    </lineage>
</organism>
<reference evidence="2 3" key="1">
    <citation type="submission" date="2016-10" db="EMBL/GenBank/DDBJ databases">
        <authorList>
            <person name="Varghese N."/>
            <person name="Submissions S."/>
        </authorList>
    </citation>
    <scope>NUCLEOTIDE SEQUENCE [LARGE SCALE GENOMIC DNA]</scope>
    <source>
        <strain evidence="2 3">22B</strain>
    </source>
</reference>
<dbReference type="SUPFAM" id="SSF52540">
    <property type="entry name" value="P-loop containing nucleoside triphosphate hydrolases"/>
    <property type="match status" value="1"/>
</dbReference>
<dbReference type="InterPro" id="IPR012547">
    <property type="entry name" value="PDDEXK_9"/>
</dbReference>
<accession>A0A662Z9S4</accession>
<evidence type="ECO:0000259" key="1">
    <source>
        <dbReference type="Pfam" id="PF09820"/>
    </source>
</evidence>
<dbReference type="Pfam" id="PF09820">
    <property type="entry name" value="AAA-ATPase_like"/>
    <property type="match status" value="1"/>
</dbReference>
<evidence type="ECO:0000313" key="3">
    <source>
        <dbReference type="Proteomes" id="UP000243374"/>
    </source>
</evidence>